<dbReference type="AlphaFoldDB" id="A0A3N1HKU8"/>
<dbReference type="Gene3D" id="3.30.390.30">
    <property type="match status" value="1"/>
</dbReference>
<feature type="disulfide bond" description="Redox-active" evidence="5">
    <location>
        <begin position="68"/>
        <end position="73"/>
    </location>
</feature>
<feature type="binding site" evidence="4">
    <location>
        <position position="234"/>
    </location>
    <ligand>
        <name>NAD(+)</name>
        <dbReference type="ChEBI" id="CHEBI:57540"/>
    </ligand>
</feature>
<evidence type="ECO:0000256" key="1">
    <source>
        <dbReference type="ARBA" id="ARBA00007532"/>
    </source>
</evidence>
<comment type="cofactor">
    <cofactor evidence="4">
        <name>FAD</name>
        <dbReference type="ChEBI" id="CHEBI:57692"/>
    </cofactor>
    <text evidence="4">Binds 1 FAD per subunit.</text>
</comment>
<dbReference type="PIRSF" id="PIRSF000350">
    <property type="entry name" value="Mercury_reductase_MerA"/>
    <property type="match status" value="1"/>
</dbReference>
<keyword evidence="3 4" id="KW-0274">FAD</keyword>
<dbReference type="SUPFAM" id="SSF51905">
    <property type="entry name" value="FAD/NAD(P)-binding domain"/>
    <property type="match status" value="1"/>
</dbReference>
<dbReference type="InterPro" id="IPR036188">
    <property type="entry name" value="FAD/NAD-bd_sf"/>
</dbReference>
<comment type="caution">
    <text evidence="9">The sequence shown here is derived from an EMBL/GenBank/DDBJ whole genome shotgun (WGS) entry which is preliminary data.</text>
</comment>
<evidence type="ECO:0000256" key="5">
    <source>
        <dbReference type="PIRSR" id="PIRSR000350-4"/>
    </source>
</evidence>
<keyword evidence="4" id="KW-0520">NAD</keyword>
<feature type="region of interest" description="Disordered" evidence="6">
    <location>
        <begin position="1"/>
        <end position="30"/>
    </location>
</feature>
<feature type="binding site" evidence="4">
    <location>
        <begin position="211"/>
        <end position="218"/>
    </location>
    <ligand>
        <name>NAD(+)</name>
        <dbReference type="ChEBI" id="CHEBI:57540"/>
    </ligand>
</feature>
<feature type="binding site" evidence="4">
    <location>
        <position position="77"/>
    </location>
    <ligand>
        <name>FAD</name>
        <dbReference type="ChEBI" id="CHEBI:57692"/>
    </ligand>
</feature>
<reference evidence="9 10" key="1">
    <citation type="journal article" date="2015" name="Stand. Genomic Sci.">
        <title>Genomic Encyclopedia of Bacterial and Archaeal Type Strains, Phase III: the genomes of soil and plant-associated and newly described type strains.</title>
        <authorList>
            <person name="Whitman W.B."/>
            <person name="Woyke T."/>
            <person name="Klenk H.P."/>
            <person name="Zhou Y."/>
            <person name="Lilburn T.G."/>
            <person name="Beck B.J."/>
            <person name="De Vos P."/>
            <person name="Vandamme P."/>
            <person name="Eisen J.A."/>
            <person name="Garrity G."/>
            <person name="Hugenholtz P."/>
            <person name="Kyrpides N.C."/>
        </authorList>
    </citation>
    <scope>NUCLEOTIDE SEQUENCE [LARGE SCALE GENOMIC DNA]</scope>
    <source>
        <strain evidence="9 10">CECT 7306</strain>
    </source>
</reference>
<dbReference type="OrthoDB" id="9800167at2"/>
<feature type="binding site" evidence="4">
    <location>
        <position position="342"/>
    </location>
    <ligand>
        <name>FAD</name>
        <dbReference type="ChEBI" id="CHEBI:57692"/>
    </ligand>
</feature>
<keyword evidence="2" id="KW-0285">Flavoprotein</keyword>
<evidence type="ECO:0000313" key="10">
    <source>
        <dbReference type="Proteomes" id="UP000276232"/>
    </source>
</evidence>
<keyword evidence="4" id="KW-0547">Nucleotide-binding</keyword>
<sequence>MASAQQAVGPGTSTPAPPPSPRGGDDAPREVDVLVVGGGSAAETAGPRAAAAGLRVVVVEGDLVGGQCPFWACVPSKALLLAAHAHRAAGDEDHAAAWQVAVDRRREATADRDDSGKAEGLAEAGVELLRGWASLERSPGGGGLAHVRRGGPSPEEPGELVETLRWRTLVVATGSEPAVPPVDGLDAVEGTWTSDEALSSDHLPTSLLVLGGGAVGCELAQVYASFGVRTTLVETAPRLLAAENPSVGEAVEASLRAAGVDVRTGVTARRASSGGDGVVLDLDDGARVEGERLLVASGRKPRLQCVDGLGLDVTDAGALATDVRYRALAGGTPLDDVFAVGDVNGRAPYTHGANYQARVVADALLGSPRDGDETGMPRAVYVEPPVLATGMSAEAAREAGHDVVTASQASHDTGRAHVERYDGPGTVELVVDARTGVLLGASAVGPEADSWGGELVLAVRGRLDVELLAEVVHPFPAWGELLLPAVEDARDQVRARRGEGPRPTQGAAAPAHTA</sequence>
<proteinExistence type="inferred from homology"/>
<dbReference type="PRINTS" id="PR00368">
    <property type="entry name" value="FADPNR"/>
</dbReference>
<evidence type="ECO:0000256" key="3">
    <source>
        <dbReference type="ARBA" id="ARBA00022827"/>
    </source>
</evidence>
<dbReference type="InterPro" id="IPR023753">
    <property type="entry name" value="FAD/NAD-binding_dom"/>
</dbReference>
<comment type="similarity">
    <text evidence="1">Belongs to the class-I pyridine nucleotide-disulfide oxidoreductase family.</text>
</comment>
<dbReference type="Proteomes" id="UP000276232">
    <property type="component" value="Unassembled WGS sequence"/>
</dbReference>
<accession>A0A3N1HKU8</accession>
<keyword evidence="10" id="KW-1185">Reference proteome</keyword>
<evidence type="ECO:0000256" key="6">
    <source>
        <dbReference type="SAM" id="MobiDB-lite"/>
    </source>
</evidence>
<feature type="domain" description="FAD/NAD(P)-binding" evidence="8">
    <location>
        <begin position="32"/>
        <end position="356"/>
    </location>
</feature>
<dbReference type="InterPro" id="IPR016156">
    <property type="entry name" value="FAD/NAD-linked_Rdtase_dimer_sf"/>
</dbReference>
<evidence type="ECO:0000259" key="7">
    <source>
        <dbReference type="Pfam" id="PF02852"/>
    </source>
</evidence>
<evidence type="ECO:0000256" key="2">
    <source>
        <dbReference type="ARBA" id="ARBA00022630"/>
    </source>
</evidence>
<dbReference type="Pfam" id="PF02852">
    <property type="entry name" value="Pyr_redox_dim"/>
    <property type="match status" value="1"/>
</dbReference>
<dbReference type="InParanoid" id="A0A3N1HKU8"/>
<dbReference type="Pfam" id="PF07992">
    <property type="entry name" value="Pyr_redox_2"/>
    <property type="match status" value="1"/>
</dbReference>
<feature type="binding site" evidence="4">
    <location>
        <begin position="173"/>
        <end position="175"/>
    </location>
    <ligand>
        <name>FAD</name>
        <dbReference type="ChEBI" id="CHEBI:57692"/>
    </ligand>
</feature>
<name>A0A3N1HKU8_9ACTN</name>
<feature type="region of interest" description="Disordered" evidence="6">
    <location>
        <begin position="493"/>
        <end position="514"/>
    </location>
</feature>
<dbReference type="InterPro" id="IPR001100">
    <property type="entry name" value="Pyr_nuc-diS_OxRdtase"/>
</dbReference>
<dbReference type="InterPro" id="IPR004099">
    <property type="entry name" value="Pyr_nucl-diS_OxRdtase_dimer"/>
</dbReference>
<dbReference type="Gene3D" id="3.50.50.60">
    <property type="entry name" value="FAD/NAD(P)-binding domain"/>
    <property type="match status" value="2"/>
</dbReference>
<dbReference type="PANTHER" id="PTHR43014">
    <property type="entry name" value="MERCURIC REDUCTASE"/>
    <property type="match status" value="1"/>
</dbReference>
<feature type="binding site" evidence="4">
    <location>
        <position position="298"/>
    </location>
    <ligand>
        <name>NAD(+)</name>
        <dbReference type="ChEBI" id="CHEBI:57540"/>
    </ligand>
</feature>
<evidence type="ECO:0000256" key="4">
    <source>
        <dbReference type="PIRSR" id="PIRSR000350-3"/>
    </source>
</evidence>
<protein>
    <submittedName>
        <fullName evidence="9">Dihydrolipoamide dehydrogenase</fullName>
    </submittedName>
</protein>
<dbReference type="RefSeq" id="WP_123379831.1">
    <property type="nucleotide sequence ID" value="NZ_RJKN01000004.1"/>
</dbReference>
<evidence type="ECO:0000259" key="8">
    <source>
        <dbReference type="Pfam" id="PF07992"/>
    </source>
</evidence>
<gene>
    <name evidence="9" type="ORF">EDC03_1719</name>
</gene>
<feature type="domain" description="Pyridine nucleotide-disulphide oxidoreductase dimerisation" evidence="7">
    <location>
        <begin position="376"/>
        <end position="480"/>
    </location>
</feature>
<dbReference type="GO" id="GO:0050660">
    <property type="term" value="F:flavin adenine dinucleotide binding"/>
    <property type="evidence" value="ECO:0007669"/>
    <property type="project" value="TreeGrafter"/>
</dbReference>
<organism evidence="9 10">
    <name type="scientific">Pseudokineococcus lusitanus</name>
    <dbReference type="NCBI Taxonomy" id="763993"/>
    <lineage>
        <taxon>Bacteria</taxon>
        <taxon>Bacillati</taxon>
        <taxon>Actinomycetota</taxon>
        <taxon>Actinomycetes</taxon>
        <taxon>Kineosporiales</taxon>
        <taxon>Kineosporiaceae</taxon>
        <taxon>Pseudokineococcus</taxon>
    </lineage>
</organism>
<dbReference type="GO" id="GO:0003955">
    <property type="term" value="F:NAD(P)H dehydrogenase (quinone) activity"/>
    <property type="evidence" value="ECO:0007669"/>
    <property type="project" value="TreeGrafter"/>
</dbReference>
<evidence type="ECO:0000313" key="9">
    <source>
        <dbReference type="EMBL" id="ROP43124.1"/>
    </source>
</evidence>
<dbReference type="SUPFAM" id="SSF55424">
    <property type="entry name" value="FAD/NAD-linked reductases, dimerisation (C-terminal) domain"/>
    <property type="match status" value="1"/>
</dbReference>
<dbReference type="PANTHER" id="PTHR43014:SF2">
    <property type="entry name" value="MERCURIC REDUCTASE"/>
    <property type="match status" value="1"/>
</dbReference>
<dbReference type="EMBL" id="RJKN01000004">
    <property type="protein sequence ID" value="ROP43124.1"/>
    <property type="molecule type" value="Genomic_DNA"/>
</dbReference>
<dbReference type="PRINTS" id="PR00411">
    <property type="entry name" value="PNDRDTASEI"/>
</dbReference>